<dbReference type="GO" id="GO:0008080">
    <property type="term" value="F:N-acetyltransferase activity"/>
    <property type="evidence" value="ECO:0007669"/>
    <property type="project" value="InterPro"/>
</dbReference>
<evidence type="ECO:0000256" key="1">
    <source>
        <dbReference type="ARBA" id="ARBA00022679"/>
    </source>
</evidence>
<name>A0A514LNL5_9BACI</name>
<dbReference type="KEGG" id="sale:EPH95_01890"/>
<dbReference type="Gene3D" id="3.40.630.30">
    <property type="match status" value="1"/>
</dbReference>
<dbReference type="Proteomes" id="UP000319756">
    <property type="component" value="Chromosome"/>
</dbReference>
<dbReference type="InterPro" id="IPR050769">
    <property type="entry name" value="NAT_camello-type"/>
</dbReference>
<feature type="domain" description="N-acetyltransferase" evidence="2">
    <location>
        <begin position="6"/>
        <end position="158"/>
    </location>
</feature>
<dbReference type="Pfam" id="PF00583">
    <property type="entry name" value="Acetyltransf_1"/>
    <property type="match status" value="1"/>
</dbReference>
<keyword evidence="4" id="KW-1185">Reference proteome</keyword>
<dbReference type="OrthoDB" id="69535at2"/>
<dbReference type="AlphaFoldDB" id="A0A514LNL5"/>
<organism evidence="3 4">
    <name type="scientific">Salicibibacter halophilus</name>
    <dbReference type="NCBI Taxonomy" id="2502791"/>
    <lineage>
        <taxon>Bacteria</taxon>
        <taxon>Bacillati</taxon>
        <taxon>Bacillota</taxon>
        <taxon>Bacilli</taxon>
        <taxon>Bacillales</taxon>
        <taxon>Bacillaceae</taxon>
        <taxon>Salicibibacter</taxon>
    </lineage>
</organism>
<dbReference type="PROSITE" id="PS51186">
    <property type="entry name" value="GNAT"/>
    <property type="match status" value="1"/>
</dbReference>
<dbReference type="SUPFAM" id="SSF55729">
    <property type="entry name" value="Acyl-CoA N-acyltransferases (Nat)"/>
    <property type="match status" value="1"/>
</dbReference>
<dbReference type="InterPro" id="IPR000182">
    <property type="entry name" value="GNAT_dom"/>
</dbReference>
<evidence type="ECO:0000259" key="2">
    <source>
        <dbReference type="PROSITE" id="PS51186"/>
    </source>
</evidence>
<dbReference type="PANTHER" id="PTHR13947">
    <property type="entry name" value="GNAT FAMILY N-ACETYLTRANSFERASE"/>
    <property type="match status" value="1"/>
</dbReference>
<accession>A0A514LNL5</accession>
<reference evidence="4" key="1">
    <citation type="submission" date="2019-01" db="EMBL/GenBank/DDBJ databases">
        <title>Genomic analysis of Salicibibacter sp. NKC3-5.</title>
        <authorList>
            <person name="Oh Y.J."/>
        </authorList>
    </citation>
    <scope>NUCLEOTIDE SEQUENCE [LARGE SCALE GENOMIC DNA]</scope>
    <source>
        <strain evidence="4">NKC3-5</strain>
    </source>
</reference>
<protein>
    <submittedName>
        <fullName evidence="3">N-acetyltransferase</fullName>
    </submittedName>
</protein>
<dbReference type="CDD" id="cd04301">
    <property type="entry name" value="NAT_SF"/>
    <property type="match status" value="1"/>
</dbReference>
<dbReference type="InterPro" id="IPR016181">
    <property type="entry name" value="Acyl_CoA_acyltransferase"/>
</dbReference>
<dbReference type="PANTHER" id="PTHR13947:SF37">
    <property type="entry name" value="LD18367P"/>
    <property type="match status" value="1"/>
</dbReference>
<proteinExistence type="predicted"/>
<dbReference type="EMBL" id="CP035485">
    <property type="protein sequence ID" value="QDI92951.1"/>
    <property type="molecule type" value="Genomic_DNA"/>
</dbReference>
<sequence length="159" mass="17833">MKPRAEHVSGIAHVCAKGWQQTVDGILSARYQKKNMAFWYNHDKVRTDITTGVYSHVAIVDGEVVGAIGGAKTEPERGDVFVLYVDEAYRYQGTGRRLLAALTEEQVANGASEQWVSVEKGNWRGIPFYEARGFELQGEQKKMTDTGEAHTNLNFRRVI</sequence>
<evidence type="ECO:0000313" key="4">
    <source>
        <dbReference type="Proteomes" id="UP000319756"/>
    </source>
</evidence>
<keyword evidence="1 3" id="KW-0808">Transferase</keyword>
<gene>
    <name evidence="3" type="ORF">EPH95_01890</name>
</gene>
<evidence type="ECO:0000313" key="3">
    <source>
        <dbReference type="EMBL" id="QDI92951.1"/>
    </source>
</evidence>